<dbReference type="RefSeq" id="WP_204544701.1">
    <property type="nucleotide sequence ID" value="NZ_JAFBFI010000015.1"/>
</dbReference>
<dbReference type="PANTHER" id="PTHR33734:SF22">
    <property type="entry name" value="MEMBRANE-BOUND LYTIC MUREIN TRANSGLYCOSYLASE D"/>
    <property type="match status" value="1"/>
</dbReference>
<evidence type="ECO:0000313" key="4">
    <source>
        <dbReference type="Proteomes" id="UP000823486"/>
    </source>
</evidence>
<dbReference type="PANTHER" id="PTHR33734">
    <property type="entry name" value="LYSM DOMAIN-CONTAINING GPI-ANCHORED PROTEIN 2"/>
    <property type="match status" value="1"/>
</dbReference>
<reference evidence="3 4" key="1">
    <citation type="submission" date="2021-01" db="EMBL/GenBank/DDBJ databases">
        <title>Genomic Encyclopedia of Type Strains, Phase IV (KMG-IV): sequencing the most valuable type-strain genomes for metagenomic binning, comparative biology and taxonomic classification.</title>
        <authorList>
            <person name="Goeker M."/>
        </authorList>
    </citation>
    <scope>NUCLEOTIDE SEQUENCE [LARGE SCALE GENOMIC DNA]</scope>
    <source>
        <strain evidence="3 4">DSM 105482</strain>
    </source>
</reference>
<dbReference type="Pfam" id="PF01476">
    <property type="entry name" value="LysM"/>
    <property type="match status" value="2"/>
</dbReference>
<gene>
    <name evidence="3" type="ORF">JOC77_003194</name>
</gene>
<feature type="domain" description="LysM" evidence="2">
    <location>
        <begin position="241"/>
        <end position="284"/>
    </location>
</feature>
<keyword evidence="1" id="KW-0732">Signal</keyword>
<dbReference type="SMART" id="SM00257">
    <property type="entry name" value="LysM"/>
    <property type="match status" value="2"/>
</dbReference>
<comment type="caution">
    <text evidence="3">The sequence shown here is derived from an EMBL/GenBank/DDBJ whole genome shotgun (WGS) entry which is preliminary data.</text>
</comment>
<sequence>MISKKGLAASFLATSLLFSGVGAVLSEITTASAAQVSPYQTELNTFAAHYAKIFRTVEGYTKQLDGAKSESQAIKIHDQYMTYFSSALDDDAKFAKYNAEIQNLDEFIYNSLVEMYNFEIDTIDYMNGDLSKADYDKSYNSMTKFVDSQDALFKKAAASYKAKYKITFSNDMLYLLDGEQQDTIRTVTYTVKKGDNLYRIAIKYKTSVDALKKLNHLKSSSLKIGQKLKVPVTSNPAATPASYKVKKGDTLYSISKTARLSVAELKKLNNLKSDSIYVGQVLKFKK</sequence>
<dbReference type="InterPro" id="IPR036779">
    <property type="entry name" value="LysM_dom_sf"/>
</dbReference>
<name>A0ABS2QL64_9BACI</name>
<evidence type="ECO:0000313" key="3">
    <source>
        <dbReference type="EMBL" id="MBM7693750.1"/>
    </source>
</evidence>
<accession>A0ABS2QL64</accession>
<dbReference type="Proteomes" id="UP000823486">
    <property type="component" value="Unassembled WGS sequence"/>
</dbReference>
<feature type="signal peptide" evidence="1">
    <location>
        <begin position="1"/>
        <end position="33"/>
    </location>
</feature>
<organism evidence="3 4">
    <name type="scientific">Peribacillus deserti</name>
    <dbReference type="NCBI Taxonomy" id="673318"/>
    <lineage>
        <taxon>Bacteria</taxon>
        <taxon>Bacillati</taxon>
        <taxon>Bacillota</taxon>
        <taxon>Bacilli</taxon>
        <taxon>Bacillales</taxon>
        <taxon>Bacillaceae</taxon>
        <taxon>Peribacillus</taxon>
    </lineage>
</organism>
<evidence type="ECO:0000256" key="1">
    <source>
        <dbReference type="SAM" id="SignalP"/>
    </source>
</evidence>
<dbReference type="EMBL" id="JAFBFI010000015">
    <property type="protein sequence ID" value="MBM7693750.1"/>
    <property type="molecule type" value="Genomic_DNA"/>
</dbReference>
<feature type="chain" id="PRO_5045716834" evidence="1">
    <location>
        <begin position="34"/>
        <end position="286"/>
    </location>
</feature>
<dbReference type="Gene3D" id="3.10.350.10">
    <property type="entry name" value="LysM domain"/>
    <property type="match status" value="2"/>
</dbReference>
<protein>
    <submittedName>
        <fullName evidence="3">LysM repeat protein</fullName>
    </submittedName>
</protein>
<dbReference type="PROSITE" id="PS51782">
    <property type="entry name" value="LYSM"/>
    <property type="match status" value="2"/>
</dbReference>
<keyword evidence="4" id="KW-1185">Reference proteome</keyword>
<evidence type="ECO:0000259" key="2">
    <source>
        <dbReference type="PROSITE" id="PS51782"/>
    </source>
</evidence>
<proteinExistence type="predicted"/>
<feature type="domain" description="LysM" evidence="2">
    <location>
        <begin position="187"/>
        <end position="230"/>
    </location>
</feature>
<dbReference type="InterPro" id="IPR018392">
    <property type="entry name" value="LysM"/>
</dbReference>
<dbReference type="SUPFAM" id="SSF54106">
    <property type="entry name" value="LysM domain"/>
    <property type="match status" value="2"/>
</dbReference>
<dbReference type="CDD" id="cd00118">
    <property type="entry name" value="LysM"/>
    <property type="match status" value="2"/>
</dbReference>